<name>A0A543CEX6_9ACTN</name>
<dbReference type="InterPro" id="IPR002935">
    <property type="entry name" value="SAM_O-MeTrfase"/>
</dbReference>
<dbReference type="AlphaFoldDB" id="A0A543CEX6"/>
<dbReference type="Gene3D" id="3.40.50.150">
    <property type="entry name" value="Vaccinia Virus protein VP39"/>
    <property type="match status" value="1"/>
</dbReference>
<evidence type="ECO:0000256" key="2">
    <source>
        <dbReference type="ARBA" id="ARBA00022679"/>
    </source>
</evidence>
<organism evidence="4 5">
    <name type="scientific">Actinoallomurus bryophytorum</name>
    <dbReference type="NCBI Taxonomy" id="1490222"/>
    <lineage>
        <taxon>Bacteria</taxon>
        <taxon>Bacillati</taxon>
        <taxon>Actinomycetota</taxon>
        <taxon>Actinomycetes</taxon>
        <taxon>Streptosporangiales</taxon>
        <taxon>Thermomonosporaceae</taxon>
        <taxon>Actinoallomurus</taxon>
    </lineage>
</organism>
<dbReference type="SUPFAM" id="SSF53335">
    <property type="entry name" value="S-adenosyl-L-methionine-dependent methyltransferases"/>
    <property type="match status" value="1"/>
</dbReference>
<dbReference type="PROSITE" id="PS51682">
    <property type="entry name" value="SAM_OMT_I"/>
    <property type="match status" value="1"/>
</dbReference>
<dbReference type="GO" id="GO:0008757">
    <property type="term" value="F:S-adenosylmethionine-dependent methyltransferase activity"/>
    <property type="evidence" value="ECO:0007669"/>
    <property type="project" value="TreeGrafter"/>
</dbReference>
<reference evidence="4 5" key="1">
    <citation type="submission" date="2019-06" db="EMBL/GenBank/DDBJ databases">
        <title>Sequencing the genomes of 1000 actinobacteria strains.</title>
        <authorList>
            <person name="Klenk H.-P."/>
        </authorList>
    </citation>
    <scope>NUCLEOTIDE SEQUENCE [LARGE SCALE GENOMIC DNA]</scope>
    <source>
        <strain evidence="4 5">DSM 102200</strain>
    </source>
</reference>
<protein>
    <submittedName>
        <fullName evidence="4">Putative O-methyltransferase YrrM</fullName>
    </submittedName>
</protein>
<keyword evidence="2 4" id="KW-0808">Transferase</keyword>
<dbReference type="OrthoDB" id="9799672at2"/>
<keyword evidence="5" id="KW-1185">Reference proteome</keyword>
<dbReference type="CDD" id="cd02440">
    <property type="entry name" value="AdoMet_MTases"/>
    <property type="match status" value="1"/>
</dbReference>
<dbReference type="EMBL" id="VFOZ01000001">
    <property type="protein sequence ID" value="TQL95653.1"/>
    <property type="molecule type" value="Genomic_DNA"/>
</dbReference>
<keyword evidence="1 4" id="KW-0489">Methyltransferase</keyword>
<evidence type="ECO:0000313" key="5">
    <source>
        <dbReference type="Proteomes" id="UP000316096"/>
    </source>
</evidence>
<dbReference type="GO" id="GO:0032259">
    <property type="term" value="P:methylation"/>
    <property type="evidence" value="ECO:0007669"/>
    <property type="project" value="UniProtKB-KW"/>
</dbReference>
<dbReference type="Pfam" id="PF01596">
    <property type="entry name" value="Methyltransf_3"/>
    <property type="match status" value="1"/>
</dbReference>
<dbReference type="PANTHER" id="PTHR10509">
    <property type="entry name" value="O-METHYLTRANSFERASE-RELATED"/>
    <property type="match status" value="1"/>
</dbReference>
<sequence length="224" mass="23799">MGGELWTAVDDYFDGALVPSDPALDAALEATEAAGLPMIGVAPNQGKMLQLLARLQGARRILEIGTLGGYSTIWLARALPAGGRLITLEVDPKHAEVARRNVDRADLGDVVELRLGPALETLPKLAAEGLGPFDLIFIDADKPSNADYFVWALELSRPGTLIIVDNVVRSGEVVDPDNDDPRTLGVHRLNAVIAAEPRVSATAVQTVGRKGHDGFVLALVNDDL</sequence>
<dbReference type="Proteomes" id="UP000316096">
    <property type="component" value="Unassembled WGS sequence"/>
</dbReference>
<gene>
    <name evidence="4" type="ORF">FB559_1161</name>
</gene>
<evidence type="ECO:0000256" key="1">
    <source>
        <dbReference type="ARBA" id="ARBA00022603"/>
    </source>
</evidence>
<keyword evidence="3" id="KW-0949">S-adenosyl-L-methionine</keyword>
<comment type="caution">
    <text evidence="4">The sequence shown here is derived from an EMBL/GenBank/DDBJ whole genome shotgun (WGS) entry which is preliminary data.</text>
</comment>
<dbReference type="InterPro" id="IPR029063">
    <property type="entry name" value="SAM-dependent_MTases_sf"/>
</dbReference>
<dbReference type="GO" id="GO:0008171">
    <property type="term" value="F:O-methyltransferase activity"/>
    <property type="evidence" value="ECO:0007669"/>
    <property type="project" value="InterPro"/>
</dbReference>
<dbReference type="InterPro" id="IPR050362">
    <property type="entry name" value="Cation-dep_OMT"/>
</dbReference>
<proteinExistence type="predicted"/>
<evidence type="ECO:0000256" key="3">
    <source>
        <dbReference type="ARBA" id="ARBA00022691"/>
    </source>
</evidence>
<accession>A0A543CEX6</accession>
<dbReference type="RefSeq" id="WP_141954019.1">
    <property type="nucleotide sequence ID" value="NZ_VFOZ01000001.1"/>
</dbReference>
<dbReference type="PANTHER" id="PTHR10509:SF14">
    <property type="entry name" value="CAFFEOYL-COA O-METHYLTRANSFERASE 3-RELATED"/>
    <property type="match status" value="1"/>
</dbReference>
<evidence type="ECO:0000313" key="4">
    <source>
        <dbReference type="EMBL" id="TQL95653.1"/>
    </source>
</evidence>